<keyword evidence="3" id="KW-1185">Reference proteome</keyword>
<dbReference type="AlphaFoldDB" id="A0AAW0TFX3"/>
<dbReference type="Proteomes" id="UP001487740">
    <property type="component" value="Unassembled WGS sequence"/>
</dbReference>
<feature type="compositionally biased region" description="Low complexity" evidence="1">
    <location>
        <begin position="7"/>
        <end position="18"/>
    </location>
</feature>
<evidence type="ECO:0000313" key="3">
    <source>
        <dbReference type="Proteomes" id="UP001487740"/>
    </source>
</evidence>
<protein>
    <submittedName>
        <fullName evidence="2">Uncharacterized protein</fullName>
    </submittedName>
</protein>
<evidence type="ECO:0000313" key="2">
    <source>
        <dbReference type="EMBL" id="KAK8386504.1"/>
    </source>
</evidence>
<reference evidence="2 3" key="1">
    <citation type="submission" date="2023-03" db="EMBL/GenBank/DDBJ databases">
        <title>High-quality genome of Scylla paramamosain provides insights in environmental adaptation.</title>
        <authorList>
            <person name="Zhang L."/>
        </authorList>
    </citation>
    <scope>NUCLEOTIDE SEQUENCE [LARGE SCALE GENOMIC DNA]</scope>
    <source>
        <strain evidence="2">LZ_2023a</strain>
        <tissue evidence="2">Muscle</tissue>
    </source>
</reference>
<accession>A0AAW0TFX3</accession>
<evidence type="ECO:0000256" key="1">
    <source>
        <dbReference type="SAM" id="MobiDB-lite"/>
    </source>
</evidence>
<organism evidence="2 3">
    <name type="scientific">Scylla paramamosain</name>
    <name type="common">Mud crab</name>
    <dbReference type="NCBI Taxonomy" id="85552"/>
    <lineage>
        <taxon>Eukaryota</taxon>
        <taxon>Metazoa</taxon>
        <taxon>Ecdysozoa</taxon>
        <taxon>Arthropoda</taxon>
        <taxon>Crustacea</taxon>
        <taxon>Multicrustacea</taxon>
        <taxon>Malacostraca</taxon>
        <taxon>Eumalacostraca</taxon>
        <taxon>Eucarida</taxon>
        <taxon>Decapoda</taxon>
        <taxon>Pleocyemata</taxon>
        <taxon>Brachyura</taxon>
        <taxon>Eubrachyura</taxon>
        <taxon>Portunoidea</taxon>
        <taxon>Portunidae</taxon>
        <taxon>Portuninae</taxon>
        <taxon>Scylla</taxon>
    </lineage>
</organism>
<name>A0AAW0TFX3_SCYPA</name>
<feature type="region of interest" description="Disordered" evidence="1">
    <location>
        <begin position="106"/>
        <end position="169"/>
    </location>
</feature>
<feature type="compositionally biased region" description="Low complexity" evidence="1">
    <location>
        <begin position="146"/>
        <end position="156"/>
    </location>
</feature>
<comment type="caution">
    <text evidence="2">The sequence shown here is derived from an EMBL/GenBank/DDBJ whole genome shotgun (WGS) entry which is preliminary data.</text>
</comment>
<dbReference type="EMBL" id="JARAKH010000031">
    <property type="protein sequence ID" value="KAK8386504.1"/>
    <property type="molecule type" value="Genomic_DNA"/>
</dbReference>
<feature type="region of interest" description="Disordered" evidence="1">
    <location>
        <begin position="1"/>
        <end position="31"/>
    </location>
</feature>
<gene>
    <name evidence="2" type="ORF">O3P69_010848</name>
</gene>
<proteinExistence type="predicted"/>
<sequence>MQHIPRTTPTHSTTAATAGITKPDESVPSTGFSRACGVKARVCRLEVVQQAPLHLATAATHYTGAHHTLKGARGGEQVITTHSQAMLYWRPAAERRRHRPSVLSAWRAAPASPHPGRRSGPVAPRPAALQAGTASRDCHSPEHCAPPRALASPALRTTQPCPARRAPRL</sequence>